<dbReference type="GO" id="GO:0005874">
    <property type="term" value="C:microtubule"/>
    <property type="evidence" value="ECO:0007669"/>
    <property type="project" value="UniProtKB-KW"/>
</dbReference>
<keyword evidence="7" id="KW-0175">Coiled coil</keyword>
<feature type="region of interest" description="Disordered" evidence="11">
    <location>
        <begin position="1"/>
        <end position="29"/>
    </location>
</feature>
<dbReference type="GO" id="GO:0005737">
    <property type="term" value="C:cytoplasm"/>
    <property type="evidence" value="ECO:0007669"/>
    <property type="project" value="TreeGrafter"/>
</dbReference>
<dbReference type="OrthoDB" id="9814129at2"/>
<dbReference type="InterPro" id="IPR002151">
    <property type="entry name" value="Kinesin_light"/>
</dbReference>
<comment type="similarity">
    <text evidence="2">Belongs to the kinesin light chain family.</text>
</comment>
<keyword evidence="8" id="KW-0505">Motor protein</keyword>
<dbReference type="InterPro" id="IPR013105">
    <property type="entry name" value="TPR_2"/>
</dbReference>
<sequence>MIHTSRARVPSNLAPGTAVPKERTSREDDPIRRVNALADAAARAFGSNEFRTAWMTARRALEAMPALSRRSELGPTRIRLLRLISMSLMNLGAYAEALVVQRQVIALGRGRLGRLDRAGVLNELGMLHKYLGNFRQAQRCYRQALALRDRSVAARWLRATLYHNLGGLDHARGRLIRAEAFTRKGLALVQRLVGRDHPRTGQDLGALAAILHGQDRFAEAERLYRRTLAIFERTLGPDHYEVGFVLGNLAVACHERGKLAEATGLYRRCLHIMDRTVGASSPQTALFRAHLGGLCAEQGDLRSARALLARAWRVLDAALGADHPHTVACKERLVELGARRPGSSA</sequence>
<keyword evidence="13" id="KW-1185">Reference proteome</keyword>
<dbReference type="Gene3D" id="1.25.40.10">
    <property type="entry name" value="Tetratricopeptide repeat domain"/>
    <property type="match status" value="2"/>
</dbReference>
<evidence type="ECO:0000256" key="2">
    <source>
        <dbReference type="ARBA" id="ARBA00009622"/>
    </source>
</evidence>
<evidence type="ECO:0000313" key="13">
    <source>
        <dbReference type="Proteomes" id="UP000199400"/>
    </source>
</evidence>
<dbReference type="PANTHER" id="PTHR45783:SF3">
    <property type="entry name" value="KINESIN LIGHT CHAIN"/>
    <property type="match status" value="1"/>
</dbReference>
<evidence type="ECO:0000313" key="12">
    <source>
        <dbReference type="EMBL" id="SFF19523.1"/>
    </source>
</evidence>
<keyword evidence="6 10" id="KW-0802">TPR repeat</keyword>
<protein>
    <submittedName>
        <fullName evidence="12">Tetratricopeptide repeat-containing protein</fullName>
    </submittedName>
</protein>
<dbReference type="Pfam" id="PF13424">
    <property type="entry name" value="TPR_12"/>
    <property type="match status" value="1"/>
</dbReference>
<proteinExistence type="inferred from homology"/>
<dbReference type="Proteomes" id="UP000199400">
    <property type="component" value="Unassembled WGS sequence"/>
</dbReference>
<reference evidence="13" key="1">
    <citation type="submission" date="2016-10" db="EMBL/GenBank/DDBJ databases">
        <authorList>
            <person name="Varghese N."/>
            <person name="Submissions S."/>
        </authorList>
    </citation>
    <scope>NUCLEOTIDE SEQUENCE [LARGE SCALE GENOMIC DNA]</scope>
    <source>
        <strain evidence="13">ATCC 25963</strain>
    </source>
</reference>
<evidence type="ECO:0000256" key="9">
    <source>
        <dbReference type="ARBA" id="ARBA00023212"/>
    </source>
</evidence>
<dbReference type="PROSITE" id="PS50005">
    <property type="entry name" value="TPR"/>
    <property type="match status" value="1"/>
</dbReference>
<dbReference type="GO" id="GO:0007018">
    <property type="term" value="P:microtubule-based movement"/>
    <property type="evidence" value="ECO:0007669"/>
    <property type="project" value="TreeGrafter"/>
</dbReference>
<evidence type="ECO:0000256" key="7">
    <source>
        <dbReference type="ARBA" id="ARBA00023054"/>
    </source>
</evidence>
<dbReference type="GO" id="GO:0005871">
    <property type="term" value="C:kinesin complex"/>
    <property type="evidence" value="ECO:0007669"/>
    <property type="project" value="InterPro"/>
</dbReference>
<evidence type="ECO:0000256" key="4">
    <source>
        <dbReference type="ARBA" id="ARBA00022701"/>
    </source>
</evidence>
<accession>A0A1I2GQL4</accession>
<evidence type="ECO:0000256" key="1">
    <source>
        <dbReference type="ARBA" id="ARBA00004245"/>
    </source>
</evidence>
<evidence type="ECO:0000256" key="8">
    <source>
        <dbReference type="ARBA" id="ARBA00023175"/>
    </source>
</evidence>
<evidence type="ECO:0000256" key="3">
    <source>
        <dbReference type="ARBA" id="ARBA00022490"/>
    </source>
</evidence>
<keyword evidence="9" id="KW-0206">Cytoskeleton</keyword>
<dbReference type="Pfam" id="PF07719">
    <property type="entry name" value="TPR_2"/>
    <property type="match status" value="1"/>
</dbReference>
<dbReference type="PANTHER" id="PTHR45783">
    <property type="entry name" value="KINESIN LIGHT CHAIN"/>
    <property type="match status" value="1"/>
</dbReference>
<evidence type="ECO:0000256" key="11">
    <source>
        <dbReference type="SAM" id="MobiDB-lite"/>
    </source>
</evidence>
<gene>
    <name evidence="12" type="ORF">SAMN02745121_07438</name>
</gene>
<dbReference type="RefSeq" id="WP_096327043.1">
    <property type="nucleotide sequence ID" value="NZ_FOMX01000034.1"/>
</dbReference>
<dbReference type="EMBL" id="FOMX01000034">
    <property type="protein sequence ID" value="SFF19523.1"/>
    <property type="molecule type" value="Genomic_DNA"/>
</dbReference>
<keyword evidence="4" id="KW-0493">Microtubule</keyword>
<evidence type="ECO:0000256" key="6">
    <source>
        <dbReference type="ARBA" id="ARBA00022803"/>
    </source>
</evidence>
<dbReference type="SMART" id="SM00028">
    <property type="entry name" value="TPR"/>
    <property type="match status" value="4"/>
</dbReference>
<keyword evidence="5" id="KW-0677">Repeat</keyword>
<evidence type="ECO:0000256" key="5">
    <source>
        <dbReference type="ARBA" id="ARBA00022737"/>
    </source>
</evidence>
<keyword evidence="3" id="KW-0963">Cytoplasm</keyword>
<name>A0A1I2GQL4_9BACT</name>
<organism evidence="12 13">
    <name type="scientific">Nannocystis exedens</name>
    <dbReference type="NCBI Taxonomy" id="54"/>
    <lineage>
        <taxon>Bacteria</taxon>
        <taxon>Pseudomonadati</taxon>
        <taxon>Myxococcota</taxon>
        <taxon>Polyangia</taxon>
        <taxon>Nannocystales</taxon>
        <taxon>Nannocystaceae</taxon>
        <taxon>Nannocystis</taxon>
    </lineage>
</organism>
<dbReference type="STRING" id="54.SAMN02745121_07438"/>
<evidence type="ECO:0000256" key="10">
    <source>
        <dbReference type="PROSITE-ProRule" id="PRU00339"/>
    </source>
</evidence>
<feature type="repeat" description="TPR" evidence="10">
    <location>
        <begin position="118"/>
        <end position="151"/>
    </location>
</feature>
<comment type="subcellular location">
    <subcellularLocation>
        <location evidence="1">Cytoplasm</location>
        <location evidence="1">Cytoskeleton</location>
    </subcellularLocation>
</comment>
<dbReference type="InterPro" id="IPR019734">
    <property type="entry name" value="TPR_rpt"/>
</dbReference>
<dbReference type="AlphaFoldDB" id="A0A1I2GQL4"/>
<dbReference type="InterPro" id="IPR011990">
    <property type="entry name" value="TPR-like_helical_dom_sf"/>
</dbReference>
<dbReference type="SUPFAM" id="SSF48452">
    <property type="entry name" value="TPR-like"/>
    <property type="match status" value="2"/>
</dbReference>
<dbReference type="Pfam" id="PF13374">
    <property type="entry name" value="TPR_10"/>
    <property type="match status" value="2"/>
</dbReference>
<feature type="compositionally biased region" description="Basic and acidic residues" evidence="11">
    <location>
        <begin position="20"/>
        <end position="29"/>
    </location>
</feature>
<dbReference type="GO" id="GO:0019894">
    <property type="term" value="F:kinesin binding"/>
    <property type="evidence" value="ECO:0007669"/>
    <property type="project" value="TreeGrafter"/>
</dbReference>